<reference evidence="2" key="1">
    <citation type="submission" date="2018-07" db="EMBL/GenBank/DDBJ databases">
        <authorList>
            <person name="Ashton P.M."/>
            <person name="Dallman T."/>
            <person name="Nair S."/>
            <person name="De Pinna E."/>
            <person name="Peters T."/>
            <person name="Grant K."/>
        </authorList>
    </citation>
    <scope>NUCLEOTIDE SEQUENCE</scope>
    <source>
        <strain evidence="2">368335</strain>
    </source>
</reference>
<evidence type="ECO:0000259" key="1">
    <source>
        <dbReference type="Pfam" id="PF22751"/>
    </source>
</evidence>
<comment type="caution">
    <text evidence="2">The sequence shown here is derived from an EMBL/GenBank/DDBJ whole genome shotgun (WGS) entry which is preliminary data.</text>
</comment>
<feature type="domain" description="DUF488" evidence="1">
    <location>
        <begin position="4"/>
        <end position="67"/>
    </location>
</feature>
<protein>
    <recommendedName>
        <fullName evidence="1">DUF488 domain-containing protein</fullName>
    </recommendedName>
</protein>
<organism evidence="2">
    <name type="scientific">Salmonella enterica subsp. enterica serovar Chester</name>
    <dbReference type="NCBI Taxonomy" id="149386"/>
    <lineage>
        <taxon>Bacteria</taxon>
        <taxon>Pseudomonadati</taxon>
        <taxon>Pseudomonadota</taxon>
        <taxon>Gammaproteobacteria</taxon>
        <taxon>Enterobacterales</taxon>
        <taxon>Enterobacteriaceae</taxon>
        <taxon>Salmonella</taxon>
    </lineage>
</organism>
<gene>
    <name evidence="2" type="ORF">CB695_15885</name>
</gene>
<dbReference type="EMBL" id="AAMIYH010000015">
    <property type="protein sequence ID" value="EDH8302952.1"/>
    <property type="molecule type" value="Genomic_DNA"/>
</dbReference>
<dbReference type="AlphaFoldDB" id="A0A635R868"/>
<sequence length="84" mass="9574">MAYKSSAKDAAAEREYTIKYLYKLERLLDTDAEVLVSLLRHDDLVLMCYCPAGKFCHRHLLASKLQEVGMMFGIDVELCGELTE</sequence>
<dbReference type="Pfam" id="PF22751">
    <property type="entry name" value="DUF488-N3a"/>
    <property type="match status" value="1"/>
</dbReference>
<accession>A0A635R868</accession>
<proteinExistence type="predicted"/>
<evidence type="ECO:0000313" key="2">
    <source>
        <dbReference type="EMBL" id="EDH8302952.1"/>
    </source>
</evidence>
<name>A0A635R868_SALET</name>
<dbReference type="InterPro" id="IPR054495">
    <property type="entry name" value="DUF488-N3a"/>
</dbReference>